<dbReference type="PANTHER" id="PTHR21310">
    <property type="entry name" value="AMINOGLYCOSIDE PHOSPHOTRANSFERASE-RELATED-RELATED"/>
    <property type="match status" value="1"/>
</dbReference>
<dbReference type="RefSeq" id="WP_121369125.1">
    <property type="nucleotide sequence ID" value="NZ_RBKS01000001.1"/>
</dbReference>
<dbReference type="CDD" id="cd05154">
    <property type="entry name" value="ACAD10_11_N-like"/>
    <property type="match status" value="1"/>
</dbReference>
<dbReference type="PROSITE" id="PS50011">
    <property type="entry name" value="PROTEIN_KINASE_DOM"/>
    <property type="match status" value="1"/>
</dbReference>
<dbReference type="Pfam" id="PF01636">
    <property type="entry name" value="APH"/>
    <property type="match status" value="1"/>
</dbReference>
<accession>A0A495IEG4</accession>
<proteinExistence type="predicted"/>
<dbReference type="InterPro" id="IPR051678">
    <property type="entry name" value="AGP_Transferase"/>
</dbReference>
<dbReference type="GO" id="GO:0004672">
    <property type="term" value="F:protein kinase activity"/>
    <property type="evidence" value="ECO:0007669"/>
    <property type="project" value="InterPro"/>
</dbReference>
<dbReference type="OrthoDB" id="3806873at2"/>
<organism evidence="2 3">
    <name type="scientific">Frondihabitans australicus</name>
    <dbReference type="NCBI Taxonomy" id="386892"/>
    <lineage>
        <taxon>Bacteria</taxon>
        <taxon>Bacillati</taxon>
        <taxon>Actinomycetota</taxon>
        <taxon>Actinomycetes</taxon>
        <taxon>Micrococcales</taxon>
        <taxon>Microbacteriaceae</taxon>
        <taxon>Frondihabitans</taxon>
    </lineage>
</organism>
<dbReference type="InterPro" id="IPR011009">
    <property type="entry name" value="Kinase-like_dom_sf"/>
</dbReference>
<dbReference type="EMBL" id="RBKS01000001">
    <property type="protein sequence ID" value="RKR74372.1"/>
    <property type="molecule type" value="Genomic_DNA"/>
</dbReference>
<dbReference type="Proteomes" id="UP000280008">
    <property type="component" value="Unassembled WGS sequence"/>
</dbReference>
<keyword evidence="2" id="KW-0418">Kinase</keyword>
<dbReference type="GO" id="GO:0005524">
    <property type="term" value="F:ATP binding"/>
    <property type="evidence" value="ECO:0007669"/>
    <property type="project" value="InterPro"/>
</dbReference>
<name>A0A495IEG4_9MICO</name>
<evidence type="ECO:0000313" key="2">
    <source>
        <dbReference type="EMBL" id="RKR74372.1"/>
    </source>
</evidence>
<dbReference type="InterPro" id="IPR000719">
    <property type="entry name" value="Prot_kinase_dom"/>
</dbReference>
<comment type="caution">
    <text evidence="2">The sequence shown here is derived from an EMBL/GenBank/DDBJ whole genome shotgun (WGS) entry which is preliminary data.</text>
</comment>
<protein>
    <submittedName>
        <fullName evidence="2">Aminoglycoside phosphotransferase (APT) family kinase protein</fullName>
    </submittedName>
</protein>
<dbReference type="Gene3D" id="3.90.1200.10">
    <property type="match status" value="1"/>
</dbReference>
<sequence>MSDAPAGYAPSAAEVERLEAFLAERDLAGPSITLTPIGDGHANLTYLATSSGGSDDTRRVVVRRPPPPPLPPGANDVLREAGVMAAVGAAGGVPVPAVLATAEAGEVFDVPFFLMSFVEGPVVTSSAPADLTVDDRRELSFALADTLAALHSIDWRETGLHGRPEGSNQRQRSRLARLVATPAGEPPPEFADVEAWLTSNAPVESGAAIVHGDFRIGNLLLDPAFPRIAAVLDWELATVADPLVDLGYLLASWAPPGAASLTPIQELGSATSSPGFASPSTLAEHYFAARGLPEVDVSWYVALANWKLAVLYEYSRRRFDAGVGDPYYAGPEKVSALLRAARRAAGLA</sequence>
<dbReference type="PANTHER" id="PTHR21310:SF40">
    <property type="entry name" value="AMINOGLYCOSIDE PHOSPHOTRANSFERASE DOMAIN-CONTAINING PROTEIN-RELATED"/>
    <property type="match status" value="1"/>
</dbReference>
<keyword evidence="2" id="KW-0808">Transferase</keyword>
<feature type="domain" description="Protein kinase" evidence="1">
    <location>
        <begin position="31"/>
        <end position="348"/>
    </location>
</feature>
<evidence type="ECO:0000259" key="1">
    <source>
        <dbReference type="PROSITE" id="PS50011"/>
    </source>
</evidence>
<reference evidence="2 3" key="1">
    <citation type="submission" date="2018-10" db="EMBL/GenBank/DDBJ databases">
        <title>Sequencing the genomes of 1000 actinobacteria strains.</title>
        <authorList>
            <person name="Klenk H.-P."/>
        </authorList>
    </citation>
    <scope>NUCLEOTIDE SEQUENCE [LARGE SCALE GENOMIC DNA]</scope>
    <source>
        <strain evidence="2 3">DSM 17894</strain>
    </source>
</reference>
<dbReference type="AlphaFoldDB" id="A0A495IEG4"/>
<gene>
    <name evidence="2" type="ORF">C8E83_1483</name>
</gene>
<dbReference type="Gene3D" id="3.30.200.20">
    <property type="entry name" value="Phosphorylase Kinase, domain 1"/>
    <property type="match status" value="1"/>
</dbReference>
<dbReference type="InterPro" id="IPR002575">
    <property type="entry name" value="Aminoglycoside_PTrfase"/>
</dbReference>
<evidence type="ECO:0000313" key="3">
    <source>
        <dbReference type="Proteomes" id="UP000280008"/>
    </source>
</evidence>
<keyword evidence="3" id="KW-1185">Reference proteome</keyword>
<dbReference type="InterPro" id="IPR041726">
    <property type="entry name" value="ACAD10_11_N"/>
</dbReference>
<dbReference type="SUPFAM" id="SSF56112">
    <property type="entry name" value="Protein kinase-like (PK-like)"/>
    <property type="match status" value="1"/>
</dbReference>